<dbReference type="HOGENOM" id="CLU_2702333_0_0_0"/>
<keyword evidence="2" id="KW-1185">Reference proteome</keyword>
<dbReference type="InParanoid" id="Q7UZ17"/>
<proteinExistence type="predicted"/>
<organism evidence="1 2">
    <name type="scientific">Rhodopirellula baltica (strain DSM 10527 / NCIMB 13988 / SH1)</name>
    <dbReference type="NCBI Taxonomy" id="243090"/>
    <lineage>
        <taxon>Bacteria</taxon>
        <taxon>Pseudomonadati</taxon>
        <taxon>Planctomycetota</taxon>
        <taxon>Planctomycetia</taxon>
        <taxon>Pirellulales</taxon>
        <taxon>Pirellulaceae</taxon>
        <taxon>Rhodopirellula</taxon>
    </lineage>
</organism>
<protein>
    <submittedName>
        <fullName evidence="1">Uncharacterized protein</fullName>
    </submittedName>
</protein>
<dbReference type="AlphaFoldDB" id="Q7UZ17"/>
<dbReference type="EMBL" id="BX294133">
    <property type="protein sequence ID" value="CAD71469.1"/>
    <property type="molecule type" value="Genomic_DNA"/>
</dbReference>
<accession>Q7UZ17</accession>
<name>Q7UZ17_RHOBA</name>
<reference evidence="1 2" key="1">
    <citation type="journal article" date="2003" name="Proc. Natl. Acad. Sci. U.S.A.">
        <title>Complete genome sequence of the marine planctomycete Pirellula sp. strain 1.</title>
        <authorList>
            <person name="Gloeckner F.O."/>
            <person name="Kube M."/>
            <person name="Bauer M."/>
            <person name="Teeling H."/>
            <person name="Lombardot T."/>
            <person name="Ludwig W."/>
            <person name="Gade D."/>
            <person name="Beck A."/>
            <person name="Borzym K."/>
            <person name="Heitmann K."/>
            <person name="Rabus R."/>
            <person name="Schlesner H."/>
            <person name="Amann R."/>
            <person name="Reinhardt R."/>
        </authorList>
    </citation>
    <scope>NUCLEOTIDE SEQUENCE [LARGE SCALE GENOMIC DNA]</scope>
    <source>
        <strain evidence="2">DSM 10527 / NCIMB 13988 / SH1</strain>
    </source>
</reference>
<dbReference type="STRING" id="243090.RB257"/>
<dbReference type="Proteomes" id="UP000001025">
    <property type="component" value="Chromosome"/>
</dbReference>
<sequence length="73" mass="7775">MHALRQTCAIRRGEPFRSIRRIGAVVGRNAVAEANFASSAGIQSDAVDRESGGGLDERVIVEVCQPQCVSTGF</sequence>
<gene>
    <name evidence="1" type="ordered locus">RB257</name>
</gene>
<dbReference type="KEGG" id="rba:RB257"/>
<evidence type="ECO:0000313" key="2">
    <source>
        <dbReference type="Proteomes" id="UP000001025"/>
    </source>
</evidence>
<dbReference type="EnsemblBacteria" id="CAD71469">
    <property type="protein sequence ID" value="CAD71469"/>
    <property type="gene ID" value="RB257"/>
</dbReference>
<evidence type="ECO:0000313" key="1">
    <source>
        <dbReference type="EMBL" id="CAD71469.1"/>
    </source>
</evidence>